<evidence type="ECO:0000313" key="7">
    <source>
        <dbReference type="Proteomes" id="UP000239388"/>
    </source>
</evidence>
<keyword evidence="1 3" id="KW-0732">Signal</keyword>
<dbReference type="OrthoDB" id="235808at2"/>
<evidence type="ECO:0000256" key="2">
    <source>
        <dbReference type="ARBA" id="ARBA00023157"/>
    </source>
</evidence>
<reference evidence="6 7" key="1">
    <citation type="submission" date="2018-02" db="EMBL/GenBank/DDBJ databases">
        <title>Comparative genomes isolates from brazilian mangrove.</title>
        <authorList>
            <person name="Araujo J.E."/>
            <person name="Taketani R.G."/>
            <person name="Silva M.C.P."/>
            <person name="Loureco M.V."/>
            <person name="Andreote F.D."/>
        </authorList>
    </citation>
    <scope>NUCLEOTIDE SEQUENCE [LARGE SCALE GENOMIC DNA]</scope>
    <source>
        <strain evidence="6 7">NAP PRIS-MGV</strain>
    </source>
</reference>
<evidence type="ECO:0000256" key="1">
    <source>
        <dbReference type="ARBA" id="ARBA00022729"/>
    </source>
</evidence>
<accession>A0A2S8FH69</accession>
<dbReference type="InterPro" id="IPR013320">
    <property type="entry name" value="ConA-like_dom_sf"/>
</dbReference>
<dbReference type="CDD" id="cd00110">
    <property type="entry name" value="LamG"/>
    <property type="match status" value="1"/>
</dbReference>
<dbReference type="Pfam" id="PF00149">
    <property type="entry name" value="Metallophos"/>
    <property type="match status" value="1"/>
</dbReference>
<evidence type="ECO:0008006" key="8">
    <source>
        <dbReference type="Google" id="ProtNLM"/>
    </source>
</evidence>
<dbReference type="SUPFAM" id="SSF56300">
    <property type="entry name" value="Metallo-dependent phosphatases"/>
    <property type="match status" value="1"/>
</dbReference>
<evidence type="ECO:0000259" key="4">
    <source>
        <dbReference type="SMART" id="SM00282"/>
    </source>
</evidence>
<evidence type="ECO:0000313" key="6">
    <source>
        <dbReference type="EMBL" id="PQO31440.1"/>
    </source>
</evidence>
<dbReference type="InterPro" id="IPR029052">
    <property type="entry name" value="Metallo-depent_PP-like"/>
</dbReference>
<organism evidence="6 7">
    <name type="scientific">Blastopirellula marina</name>
    <dbReference type="NCBI Taxonomy" id="124"/>
    <lineage>
        <taxon>Bacteria</taxon>
        <taxon>Pseudomonadati</taxon>
        <taxon>Planctomycetota</taxon>
        <taxon>Planctomycetia</taxon>
        <taxon>Pirellulales</taxon>
        <taxon>Pirellulaceae</taxon>
        <taxon>Blastopirellula</taxon>
    </lineage>
</organism>
<comment type="caution">
    <text evidence="6">The sequence shown here is derived from an EMBL/GenBank/DDBJ whole genome shotgun (WGS) entry which is preliminary data.</text>
</comment>
<dbReference type="Pfam" id="PF13385">
    <property type="entry name" value="Laminin_G_3"/>
    <property type="match status" value="1"/>
</dbReference>
<dbReference type="EMBL" id="PUIB01000019">
    <property type="protein sequence ID" value="PQO31440.1"/>
    <property type="molecule type" value="Genomic_DNA"/>
</dbReference>
<dbReference type="AlphaFoldDB" id="A0A2S8FH69"/>
<dbReference type="GO" id="GO:0016787">
    <property type="term" value="F:hydrolase activity"/>
    <property type="evidence" value="ECO:0007669"/>
    <property type="project" value="InterPro"/>
</dbReference>
<protein>
    <recommendedName>
        <fullName evidence="8">LamG-like jellyroll fold domain-containing protein</fullName>
    </recommendedName>
</protein>
<feature type="domain" description="LamG-like jellyroll fold" evidence="5">
    <location>
        <begin position="498"/>
        <end position="636"/>
    </location>
</feature>
<proteinExistence type="predicted"/>
<dbReference type="InterPro" id="IPR051918">
    <property type="entry name" value="STPP_CPPED1"/>
</dbReference>
<dbReference type="InterPro" id="IPR004843">
    <property type="entry name" value="Calcineurin-like_PHP"/>
</dbReference>
<keyword evidence="2" id="KW-1015">Disulfide bond</keyword>
<dbReference type="Gene3D" id="3.60.21.10">
    <property type="match status" value="1"/>
</dbReference>
<sequence>MKRHKKILGLAIGMGLLVVSSITAQEKEANPTPFLEHDRHMHHHNPHHGTEEATGKRFYTTRASNVKLPLPTEEDAFVFAVFGDRTGGPDEGVNILADAVRDVNLIEPDLVMTVGDLINGYNKTDKWLTQMKEFKTIMNELLCPWFPVAGNHDIYWRPLNDPEMLPKQHEKHYEMHFGPLWYSFQHKNCNFIVLFSDEGDPETGEKGIHKPNAQKVSEEQLAFLKQALERGKDCDHQFLFLHHPRWLGGGYGNDWKERVHPLLKDTGNVTAVFAGHIHYMRYDPQDGIEYVTLATVGGGQSSKIPEAGYLHQYHLVTVRPKQVAMAAFPVGEAMNVREITGELQQQAIKLAEQKPEIQSTLALSSNGPQAGTITATIKNPADRPIDFTLTPHSRDSRWSIEPNHTHGHIQPGESQKVTFRVAYNGEKLDESFHGIDLILAQDYLARTTRYAIPESTTPVEFQIDAEMIDTDAPNRALSLTDEGDAIAIASSELKLPEGPFTVEGWFNADSYSERVGLIAKTQSSEFSIFLNDGKPSASAHLGGKYRAVRSDEAVPTGKWTHVAMVREDTSISLFVDGKLVDQKELDPSWKRKTNDLPLFIGADPDGSGEPVSFFHGKVDEVRVSSAPLYTKPFTPERRLKATDDTVLLLNFDQKIGPYHLDRGPHKVSVGVHGTPQLTAPLD</sequence>
<name>A0A2S8FH69_9BACT</name>
<gene>
    <name evidence="6" type="ORF">C5Y98_18590</name>
</gene>
<dbReference type="Proteomes" id="UP000239388">
    <property type="component" value="Unassembled WGS sequence"/>
</dbReference>
<dbReference type="PANTHER" id="PTHR43143">
    <property type="entry name" value="METALLOPHOSPHOESTERASE, CALCINEURIN SUPERFAMILY"/>
    <property type="match status" value="1"/>
</dbReference>
<evidence type="ECO:0000259" key="5">
    <source>
        <dbReference type="SMART" id="SM00560"/>
    </source>
</evidence>
<dbReference type="InterPro" id="IPR006558">
    <property type="entry name" value="LamG-like"/>
</dbReference>
<feature type="chain" id="PRO_5015679153" description="LamG-like jellyroll fold domain-containing protein" evidence="3">
    <location>
        <begin position="25"/>
        <end position="682"/>
    </location>
</feature>
<dbReference type="SMART" id="SM00282">
    <property type="entry name" value="LamG"/>
    <property type="match status" value="1"/>
</dbReference>
<feature type="signal peptide" evidence="3">
    <location>
        <begin position="1"/>
        <end position="24"/>
    </location>
</feature>
<dbReference type="Gene3D" id="2.60.120.200">
    <property type="match status" value="1"/>
</dbReference>
<evidence type="ECO:0000256" key="3">
    <source>
        <dbReference type="SAM" id="SignalP"/>
    </source>
</evidence>
<dbReference type="SUPFAM" id="SSF49899">
    <property type="entry name" value="Concanavalin A-like lectins/glucanases"/>
    <property type="match status" value="1"/>
</dbReference>
<dbReference type="RefSeq" id="WP_105356368.1">
    <property type="nucleotide sequence ID" value="NZ_PUIB01000019.1"/>
</dbReference>
<dbReference type="SMART" id="SM00560">
    <property type="entry name" value="LamGL"/>
    <property type="match status" value="1"/>
</dbReference>
<dbReference type="PANTHER" id="PTHR43143:SF1">
    <property type="entry name" value="SERINE_THREONINE-PROTEIN PHOSPHATASE CPPED1"/>
    <property type="match status" value="1"/>
</dbReference>
<dbReference type="InterPro" id="IPR001791">
    <property type="entry name" value="Laminin_G"/>
</dbReference>
<feature type="domain" description="Laminin G" evidence="4">
    <location>
        <begin position="498"/>
        <end position="626"/>
    </location>
</feature>